<gene>
    <name evidence="2" type="ORF">MCOR_54681</name>
</gene>
<dbReference type="Gene3D" id="1.10.1170.10">
    <property type="entry name" value="Inhibitor Of Apoptosis Protein (2mihbC-IAP-1), Chain A"/>
    <property type="match status" value="1"/>
</dbReference>
<feature type="compositionally biased region" description="Polar residues" evidence="1">
    <location>
        <begin position="170"/>
        <end position="182"/>
    </location>
</feature>
<dbReference type="Proteomes" id="UP000507470">
    <property type="component" value="Unassembled WGS sequence"/>
</dbReference>
<dbReference type="AlphaFoldDB" id="A0A6J8EPX9"/>
<evidence type="ECO:0000313" key="2">
    <source>
        <dbReference type="EMBL" id="CAC5422644.1"/>
    </source>
</evidence>
<dbReference type="PANTHER" id="PTHR10044:SF139">
    <property type="entry name" value="DEATH-ASSOCIATED INHIBITOR OF APOPTOSIS 2"/>
    <property type="match status" value="1"/>
</dbReference>
<evidence type="ECO:0000256" key="1">
    <source>
        <dbReference type="SAM" id="MobiDB-lite"/>
    </source>
</evidence>
<keyword evidence="3" id="KW-1185">Reference proteome</keyword>
<dbReference type="OrthoDB" id="6063402at2759"/>
<dbReference type="SUPFAM" id="SSF57924">
    <property type="entry name" value="Inhibitor of apoptosis (IAP) repeat"/>
    <property type="match status" value="1"/>
</dbReference>
<evidence type="ECO:0000313" key="3">
    <source>
        <dbReference type="Proteomes" id="UP000507470"/>
    </source>
</evidence>
<reference evidence="2 3" key="1">
    <citation type="submission" date="2020-06" db="EMBL/GenBank/DDBJ databases">
        <authorList>
            <person name="Li R."/>
            <person name="Bekaert M."/>
        </authorList>
    </citation>
    <scope>NUCLEOTIDE SEQUENCE [LARGE SCALE GENOMIC DNA]</scope>
    <source>
        <strain evidence="3">wild</strain>
    </source>
</reference>
<dbReference type="PANTHER" id="PTHR10044">
    <property type="entry name" value="INHIBITOR OF APOPTOSIS"/>
    <property type="match status" value="1"/>
</dbReference>
<organism evidence="2 3">
    <name type="scientific">Mytilus coruscus</name>
    <name type="common">Sea mussel</name>
    <dbReference type="NCBI Taxonomy" id="42192"/>
    <lineage>
        <taxon>Eukaryota</taxon>
        <taxon>Metazoa</taxon>
        <taxon>Spiralia</taxon>
        <taxon>Lophotrochozoa</taxon>
        <taxon>Mollusca</taxon>
        <taxon>Bivalvia</taxon>
        <taxon>Autobranchia</taxon>
        <taxon>Pteriomorphia</taxon>
        <taxon>Mytilida</taxon>
        <taxon>Mytiloidea</taxon>
        <taxon>Mytilidae</taxon>
        <taxon>Mytilinae</taxon>
        <taxon>Mytilus</taxon>
    </lineage>
</organism>
<dbReference type="InterPro" id="IPR050784">
    <property type="entry name" value="IAP"/>
</dbReference>
<dbReference type="SMART" id="SM00238">
    <property type="entry name" value="BIR"/>
    <property type="match status" value="1"/>
</dbReference>
<dbReference type="InterPro" id="IPR001370">
    <property type="entry name" value="BIR_rpt"/>
</dbReference>
<feature type="region of interest" description="Disordered" evidence="1">
    <location>
        <begin position="149"/>
        <end position="182"/>
    </location>
</feature>
<dbReference type="GO" id="GO:0005737">
    <property type="term" value="C:cytoplasm"/>
    <property type="evidence" value="ECO:0007669"/>
    <property type="project" value="TreeGrafter"/>
</dbReference>
<dbReference type="GO" id="GO:0005634">
    <property type="term" value="C:nucleus"/>
    <property type="evidence" value="ECO:0007669"/>
    <property type="project" value="TreeGrafter"/>
</dbReference>
<dbReference type="EMBL" id="CACVKT020009675">
    <property type="protein sequence ID" value="CAC5422644.1"/>
    <property type="molecule type" value="Genomic_DNA"/>
</dbReference>
<proteinExistence type="predicted"/>
<dbReference type="CDD" id="cd00022">
    <property type="entry name" value="BIR"/>
    <property type="match status" value="1"/>
</dbReference>
<protein>
    <submittedName>
        <fullName evidence="2">BIRC7_8</fullName>
    </submittedName>
</protein>
<dbReference type="Pfam" id="PF00653">
    <property type="entry name" value="BIR"/>
    <property type="match status" value="1"/>
</dbReference>
<name>A0A6J8EPX9_MYTCO</name>
<feature type="compositionally biased region" description="Low complexity" evidence="1">
    <location>
        <begin position="152"/>
        <end position="163"/>
    </location>
</feature>
<dbReference type="PROSITE" id="PS50143">
    <property type="entry name" value="BIR_REPEAT_2"/>
    <property type="match status" value="1"/>
</dbReference>
<sequence length="249" mass="28408">MDIETDTFCSKMFSFNPVHPTKLYYIDREQTFENWPRQIAQKPQHLIQNGFFYTGIGDRVTCFYCGVTVKQWEASDCVETEHQKWEPNCLFAKMVTNKQDDNWIVPCLASHRPKQAETVLYFGDNSTILGLKVLATEVDNDALLQIPAKSLTTPTRPSKQTTTLSRPEKQTTTASRPETKTATLKQSRTTIIDSDMCPITPPMESTADVCMLKAILYLKHSMLCFVTNDFVEGHTATYNTIYDEELSHL</sequence>
<accession>A0A6J8EPX9</accession>